<evidence type="ECO:0000313" key="2">
    <source>
        <dbReference type="Proteomes" id="UP000198238"/>
    </source>
</evidence>
<dbReference type="EMBL" id="CP022278">
    <property type="protein sequence ID" value="ASK27016.1"/>
    <property type="molecule type" value="Genomic_DNA"/>
</dbReference>
<evidence type="ECO:0000313" key="1">
    <source>
        <dbReference type="EMBL" id="ASK27016.1"/>
    </source>
</evidence>
<dbReference type="AlphaFoldDB" id="A0A220S0W3"/>
<dbReference type="Pfam" id="PF10649">
    <property type="entry name" value="DUF2478"/>
    <property type="match status" value="1"/>
</dbReference>
<evidence type="ECO:0008006" key="3">
    <source>
        <dbReference type="Google" id="ProtNLM"/>
    </source>
</evidence>
<organism evidence="1 2">
    <name type="scientific">Neisseria chenwenguii</name>
    <dbReference type="NCBI Taxonomy" id="1853278"/>
    <lineage>
        <taxon>Bacteria</taxon>
        <taxon>Pseudomonadati</taxon>
        <taxon>Pseudomonadota</taxon>
        <taxon>Betaproteobacteria</taxon>
        <taxon>Neisseriales</taxon>
        <taxon>Neisseriaceae</taxon>
        <taxon>Neisseria</taxon>
    </lineage>
</organism>
<protein>
    <recommendedName>
        <fullName evidence="3">Molybdenum ABC transporter ATP-binding protein</fullName>
    </recommendedName>
</protein>
<proteinExistence type="predicted"/>
<keyword evidence="2" id="KW-1185">Reference proteome</keyword>
<reference evidence="1 2" key="1">
    <citation type="submission" date="2017-06" db="EMBL/GenBank/DDBJ databases">
        <title>Neisseria chenwenguii sp. nov., isolated from the intestinal contents of Tibetan Plateau Pika in Yushu, Qinghai Province, China.</title>
        <authorList>
            <person name="Zhang G."/>
        </authorList>
    </citation>
    <scope>NUCLEOTIDE SEQUENCE [LARGE SCALE GENOMIC DNA]</scope>
    <source>
        <strain evidence="1 2">10023</strain>
    </source>
</reference>
<accession>A0A220S0W3</accession>
<dbReference type="KEGG" id="nei:BG910_04015"/>
<sequence length="172" mass="18647">MKEQTMTPIAALIYRGEGNDELRLLWQAVENWRRQGLRVVGLLNKLDANGNKMRDRTASLTDSREYAIMYDGGCSDDACLLDPHGLAASSEVIREALASPPDILVFNKFGHTESENSGLIEEYAAAVGAGIPVVSLLSEKYLPEWRNFTDGMGTELTGTEDLAAWAAAVAAG</sequence>
<name>A0A220S0W3_9NEIS</name>
<gene>
    <name evidence="1" type="ORF">BG910_04015</name>
</gene>
<dbReference type="InterPro" id="IPR018912">
    <property type="entry name" value="DUF2478"/>
</dbReference>
<dbReference type="RefSeq" id="WP_089035734.1">
    <property type="nucleotide sequence ID" value="NZ_CP022278.1"/>
</dbReference>
<dbReference type="Proteomes" id="UP000198238">
    <property type="component" value="Chromosome"/>
</dbReference>